<keyword evidence="5" id="KW-1003">Cell membrane</keyword>
<comment type="similarity">
    <text evidence="5 6">Belongs to the complex I subunit 1 family.</text>
</comment>
<dbReference type="RefSeq" id="WP_020876420.1">
    <property type="nucleotide sequence ID" value="NZ_ATHJ01000074.1"/>
</dbReference>
<feature type="transmembrane region" description="Helical" evidence="5">
    <location>
        <begin position="260"/>
        <end position="283"/>
    </location>
</feature>
<evidence type="ECO:0000256" key="5">
    <source>
        <dbReference type="HAMAP-Rule" id="MF_01350"/>
    </source>
</evidence>
<dbReference type="PROSITE" id="PS00667">
    <property type="entry name" value="COMPLEX1_ND1_1"/>
    <property type="match status" value="1"/>
</dbReference>
<dbReference type="PANTHER" id="PTHR11432:SF3">
    <property type="entry name" value="NADH-UBIQUINONE OXIDOREDUCTASE CHAIN 1"/>
    <property type="match status" value="1"/>
</dbReference>
<accession>S7TWV5</accession>
<feature type="transmembrane region" description="Helical" evidence="5">
    <location>
        <begin position="141"/>
        <end position="163"/>
    </location>
</feature>
<name>S7TWV5_DESML</name>
<reference evidence="7 8" key="1">
    <citation type="journal article" date="2013" name="Genome Announc.">
        <title>Draft genome sequences for three mercury-methylating, sulfate-reducing bacteria.</title>
        <authorList>
            <person name="Brown S.D."/>
            <person name="Hurt R.A.Jr."/>
            <person name="Gilmour C.C."/>
            <person name="Elias D.A."/>
        </authorList>
    </citation>
    <scope>NUCLEOTIDE SEQUENCE [LARGE SCALE GENOMIC DNA]</scope>
    <source>
        <strain evidence="7 8">DSM 2059</strain>
    </source>
</reference>
<dbReference type="eggNOG" id="COG1005">
    <property type="taxonomic scope" value="Bacteria"/>
</dbReference>
<keyword evidence="8" id="KW-1185">Reference proteome</keyword>
<evidence type="ECO:0000313" key="7">
    <source>
        <dbReference type="EMBL" id="EPR41556.1"/>
    </source>
</evidence>
<comment type="catalytic activity">
    <reaction evidence="5">
        <text>a quinone + NADH + 5 H(+)(in) = a quinol + NAD(+) + 4 H(+)(out)</text>
        <dbReference type="Rhea" id="RHEA:57888"/>
        <dbReference type="ChEBI" id="CHEBI:15378"/>
        <dbReference type="ChEBI" id="CHEBI:24646"/>
        <dbReference type="ChEBI" id="CHEBI:57540"/>
        <dbReference type="ChEBI" id="CHEBI:57945"/>
        <dbReference type="ChEBI" id="CHEBI:132124"/>
    </reaction>
</comment>
<evidence type="ECO:0000256" key="4">
    <source>
        <dbReference type="ARBA" id="ARBA00023136"/>
    </source>
</evidence>
<keyword evidence="5" id="KW-1278">Translocase</keyword>
<dbReference type="PATRIC" id="fig|1121405.3.peg.1509"/>
<feature type="transmembrane region" description="Helical" evidence="5">
    <location>
        <begin position="184"/>
        <end position="206"/>
    </location>
</feature>
<dbReference type="GO" id="GO:0048038">
    <property type="term" value="F:quinone binding"/>
    <property type="evidence" value="ECO:0007669"/>
    <property type="project" value="UniProtKB-KW"/>
</dbReference>
<sequence length="348" mass="38090">MGAQPEAFGPITLYFWTVKPMLNWIAGFIVLWVKITVVLTVLLLSAAYLVWAERKLLGRLQVRLGPNRAGKFGLLQPIADALKMLCKEDIVPSAADRVIFLLAPAVVALTALLMFAVVPFGPPVVMWGREIPLVVSDINVALLYVFALSTLGVYGVALGGWASNSKFALLGGIRGAAQMISYELALGLSLIPVVMTAGSFSLVEIVNAQADMPFIVFQPISFIIFFIAAMAESKRIPFDLPEAENELGAGFHTEYSGMRFGLFFIGEYVHIQVLGALTAVFFLGGWRGPFFPGPVWLFIKIIFIALVMIWIRGTLPRLRYDQLMALGWKVLIPVALLNILVTGAFVLI</sequence>
<keyword evidence="5" id="KW-0874">Quinone</keyword>
<dbReference type="PROSITE" id="PS00668">
    <property type="entry name" value="COMPLEX1_ND1_2"/>
    <property type="match status" value="1"/>
</dbReference>
<dbReference type="Proteomes" id="UP000014977">
    <property type="component" value="Unassembled WGS sequence"/>
</dbReference>
<dbReference type="GO" id="GO:0003954">
    <property type="term" value="F:NADH dehydrogenase activity"/>
    <property type="evidence" value="ECO:0007669"/>
    <property type="project" value="TreeGrafter"/>
</dbReference>
<dbReference type="GO" id="GO:0005886">
    <property type="term" value="C:plasma membrane"/>
    <property type="evidence" value="ECO:0007669"/>
    <property type="project" value="UniProtKB-SubCell"/>
</dbReference>
<dbReference type="PANTHER" id="PTHR11432">
    <property type="entry name" value="NADH DEHYDROGENASE SUBUNIT 1"/>
    <property type="match status" value="1"/>
</dbReference>
<dbReference type="InterPro" id="IPR001694">
    <property type="entry name" value="NADH_UbQ_OxRdtase_su1/FPO"/>
</dbReference>
<feature type="transmembrane region" description="Helical" evidence="5">
    <location>
        <begin position="98"/>
        <end position="121"/>
    </location>
</feature>
<evidence type="ECO:0000256" key="6">
    <source>
        <dbReference type="RuleBase" id="RU000471"/>
    </source>
</evidence>
<keyword evidence="5 6" id="KW-0520">NAD</keyword>
<dbReference type="HAMAP" id="MF_01350">
    <property type="entry name" value="NDH1_NuoH"/>
    <property type="match status" value="1"/>
</dbReference>
<evidence type="ECO:0000256" key="1">
    <source>
        <dbReference type="ARBA" id="ARBA00004141"/>
    </source>
</evidence>
<dbReference type="GO" id="GO:0016655">
    <property type="term" value="F:oxidoreductase activity, acting on NAD(P)H, quinone or similar compound as acceptor"/>
    <property type="evidence" value="ECO:0007669"/>
    <property type="project" value="UniProtKB-UniRule"/>
</dbReference>
<proteinExistence type="inferred from homology"/>
<keyword evidence="3 5" id="KW-1133">Transmembrane helix</keyword>
<dbReference type="AlphaFoldDB" id="S7TWV5"/>
<protein>
    <recommendedName>
        <fullName evidence="5">NADH-quinone oxidoreductase subunit H</fullName>
        <ecNumber evidence="5">7.1.1.-</ecNumber>
    </recommendedName>
    <alternativeName>
        <fullName evidence="5">NADH dehydrogenase I subunit H</fullName>
    </alternativeName>
    <alternativeName>
        <fullName evidence="5">NDH-1 subunit H</fullName>
    </alternativeName>
</protein>
<comment type="subunit">
    <text evidence="5">NDH-1 is composed of 14 different subunits. Subunits NuoA, H, J, K, L, M, N constitute the membrane sector of the complex.</text>
</comment>
<organism evidence="7 8">
    <name type="scientific">Desulfococcus multivorans DSM 2059</name>
    <dbReference type="NCBI Taxonomy" id="1121405"/>
    <lineage>
        <taxon>Bacteria</taxon>
        <taxon>Pseudomonadati</taxon>
        <taxon>Thermodesulfobacteriota</taxon>
        <taxon>Desulfobacteria</taxon>
        <taxon>Desulfobacterales</taxon>
        <taxon>Desulfococcaceae</taxon>
        <taxon>Desulfococcus</taxon>
    </lineage>
</organism>
<feature type="transmembrane region" description="Helical" evidence="5">
    <location>
        <begin position="295"/>
        <end position="311"/>
    </location>
</feature>
<comment type="function">
    <text evidence="5">NDH-1 shuttles electrons from NADH, via FMN and iron-sulfur (Fe-S) centers, to quinones in the respiratory chain. The immediate electron acceptor for the enzyme in this species is believed to be ubiquinone. Couples the redox reaction to proton translocation (for every two electrons transferred, four hydrogen ions are translocated across the cytoplasmic membrane), and thus conserves the redox energy in a proton gradient. This subunit may bind ubiquinone.</text>
</comment>
<gene>
    <name evidence="5" type="primary">nuoH</name>
    <name evidence="7" type="ORF">dsmv_1989</name>
</gene>
<feature type="transmembrane region" description="Helical" evidence="5">
    <location>
        <begin position="212"/>
        <end position="231"/>
    </location>
</feature>
<evidence type="ECO:0000256" key="2">
    <source>
        <dbReference type="ARBA" id="ARBA00022692"/>
    </source>
</evidence>
<dbReference type="EC" id="7.1.1.-" evidence="5"/>
<evidence type="ECO:0000313" key="8">
    <source>
        <dbReference type="Proteomes" id="UP000014977"/>
    </source>
</evidence>
<dbReference type="GO" id="GO:0009060">
    <property type="term" value="P:aerobic respiration"/>
    <property type="evidence" value="ECO:0007669"/>
    <property type="project" value="TreeGrafter"/>
</dbReference>
<keyword evidence="2 5" id="KW-0812">Transmembrane</keyword>
<dbReference type="Pfam" id="PF00146">
    <property type="entry name" value="NADHdh"/>
    <property type="match status" value="1"/>
</dbReference>
<keyword evidence="4 5" id="KW-0472">Membrane</keyword>
<dbReference type="EMBL" id="ATHJ01000074">
    <property type="protein sequence ID" value="EPR41556.1"/>
    <property type="molecule type" value="Genomic_DNA"/>
</dbReference>
<dbReference type="STRING" id="897.B2D07_09025"/>
<evidence type="ECO:0000256" key="3">
    <source>
        <dbReference type="ARBA" id="ARBA00022989"/>
    </source>
</evidence>
<dbReference type="InterPro" id="IPR018086">
    <property type="entry name" value="NADH_UbQ_OxRdtase_su1_CS"/>
</dbReference>
<feature type="transmembrane region" description="Helical" evidence="5">
    <location>
        <begin position="323"/>
        <end position="347"/>
    </location>
</feature>
<feature type="transmembrane region" description="Helical" evidence="5">
    <location>
        <begin position="24"/>
        <end position="51"/>
    </location>
</feature>
<dbReference type="NCBIfam" id="NF004741">
    <property type="entry name" value="PRK06076.1-2"/>
    <property type="match status" value="1"/>
</dbReference>
<keyword evidence="5" id="KW-0830">Ubiquinone</keyword>
<comment type="subcellular location">
    <subcellularLocation>
        <location evidence="5 6">Cell membrane</location>
        <topology evidence="5 6">Multi-pass membrane protein</topology>
    </subcellularLocation>
    <subcellularLocation>
        <location evidence="1">Membrane</location>
        <topology evidence="1">Multi-pass membrane protein</topology>
    </subcellularLocation>
</comment>
<comment type="caution">
    <text evidence="7">The sequence shown here is derived from an EMBL/GenBank/DDBJ whole genome shotgun (WGS) entry which is preliminary data.</text>
</comment>